<keyword evidence="1" id="KW-0677">Repeat</keyword>
<accession>A0AAW1NE48</accession>
<dbReference type="SUPFAM" id="SSF54928">
    <property type="entry name" value="RNA-binding domain, RBD"/>
    <property type="match status" value="2"/>
</dbReference>
<evidence type="ECO:0000256" key="4">
    <source>
        <dbReference type="SAM" id="MobiDB-lite"/>
    </source>
</evidence>
<proteinExistence type="predicted"/>
<feature type="domain" description="RRM" evidence="5">
    <location>
        <begin position="129"/>
        <end position="206"/>
    </location>
</feature>
<dbReference type="InterPro" id="IPR012677">
    <property type="entry name" value="Nucleotide-bd_a/b_plait_sf"/>
</dbReference>
<dbReference type="PANTHER" id="PTHR48032">
    <property type="entry name" value="RNA-BINDING PROTEIN MUSASHI HOMOLOG RBP6"/>
    <property type="match status" value="1"/>
</dbReference>
<dbReference type="GO" id="GO:0006417">
    <property type="term" value="P:regulation of translation"/>
    <property type="evidence" value="ECO:0007669"/>
    <property type="project" value="TreeGrafter"/>
</dbReference>
<gene>
    <name evidence="6" type="ORF">RND81_01G103200</name>
</gene>
<dbReference type="Gene3D" id="3.30.70.330">
    <property type="match status" value="2"/>
</dbReference>
<feature type="region of interest" description="Disordered" evidence="4">
    <location>
        <begin position="227"/>
        <end position="252"/>
    </location>
</feature>
<feature type="compositionally biased region" description="Polar residues" evidence="4">
    <location>
        <begin position="342"/>
        <end position="352"/>
    </location>
</feature>
<dbReference type="FunFam" id="3.30.70.330:FF:000040">
    <property type="entry name" value="Heterogeneous nuclear ribonucleoprotein A2/B1"/>
    <property type="match status" value="1"/>
</dbReference>
<evidence type="ECO:0000259" key="5">
    <source>
        <dbReference type="PROSITE" id="PS50102"/>
    </source>
</evidence>
<dbReference type="SMART" id="SM00360">
    <property type="entry name" value="RRM"/>
    <property type="match status" value="2"/>
</dbReference>
<dbReference type="Pfam" id="PF00076">
    <property type="entry name" value="RRM_1"/>
    <property type="match status" value="2"/>
</dbReference>
<sequence>MADTDVGKLFVGGISRDTTDVTLRDHFTQYGVVSFSVIAKDRLSGLPRGFGFVTFSDPSSVDKALMESHHLIHGRTVEVKRAIPRKEQQQQPQVQQMPSPVHSQTTKVMARNSDGSYGPNNNNQILKAKKIFVGGLSSTLTEDEFKSYFEKFGKITDVVVMHDNNTNRPRGFGFITFESEEVVDKIMQKSHHELAGKRVEVKRAVPRDATKMLNNGNNPRFGVGRFSHEAGHTTTDGSNWPRGPSHGSHPGHLPVSPAYPGYYYNNGCLYGGAYPISGGYGVLGYGMSVVPLSSPWSGVGMVPARPVNYGTGYYPTGVNSGFPMMGMVTPYGGFMDLGPNGRANNDFRSNGQVHHRNVTPPSNGTRSDGNASSLKTGKGDVNTKKSSRTNEEQAQQNAAPASQTS</sequence>
<name>A0AAW1NE48_SAPOF</name>
<dbReference type="InterPro" id="IPR035979">
    <property type="entry name" value="RBD_domain_sf"/>
</dbReference>
<dbReference type="PROSITE" id="PS50102">
    <property type="entry name" value="RRM"/>
    <property type="match status" value="2"/>
</dbReference>
<keyword evidence="7" id="KW-1185">Reference proteome</keyword>
<evidence type="ECO:0000256" key="3">
    <source>
        <dbReference type="PROSITE-ProRule" id="PRU00176"/>
    </source>
</evidence>
<comment type="caution">
    <text evidence="6">The sequence shown here is derived from an EMBL/GenBank/DDBJ whole genome shotgun (WGS) entry which is preliminary data.</text>
</comment>
<dbReference type="InterPro" id="IPR000504">
    <property type="entry name" value="RRM_dom"/>
</dbReference>
<keyword evidence="2 3" id="KW-0694">RNA-binding</keyword>
<dbReference type="GO" id="GO:0003729">
    <property type="term" value="F:mRNA binding"/>
    <property type="evidence" value="ECO:0007669"/>
    <property type="project" value="TreeGrafter"/>
</dbReference>
<feature type="compositionally biased region" description="Polar residues" evidence="4">
    <location>
        <begin position="359"/>
        <end position="375"/>
    </location>
</feature>
<evidence type="ECO:0000313" key="6">
    <source>
        <dbReference type="EMBL" id="KAK9756517.1"/>
    </source>
</evidence>
<evidence type="ECO:0000313" key="7">
    <source>
        <dbReference type="Proteomes" id="UP001443914"/>
    </source>
</evidence>
<dbReference type="EMBL" id="JBDFQZ010000001">
    <property type="protein sequence ID" value="KAK9756517.1"/>
    <property type="molecule type" value="Genomic_DNA"/>
</dbReference>
<dbReference type="Proteomes" id="UP001443914">
    <property type="component" value="Unassembled WGS sequence"/>
</dbReference>
<feature type="compositionally biased region" description="Low complexity" evidence="4">
    <location>
        <begin position="392"/>
        <end position="405"/>
    </location>
</feature>
<dbReference type="CDD" id="cd12330">
    <property type="entry name" value="RRM2_Hrp1p"/>
    <property type="match status" value="1"/>
</dbReference>
<dbReference type="AlphaFoldDB" id="A0AAW1NE48"/>
<reference evidence="6" key="1">
    <citation type="submission" date="2024-03" db="EMBL/GenBank/DDBJ databases">
        <title>WGS assembly of Saponaria officinalis var. Norfolk2.</title>
        <authorList>
            <person name="Jenkins J."/>
            <person name="Shu S."/>
            <person name="Grimwood J."/>
            <person name="Barry K."/>
            <person name="Goodstein D."/>
            <person name="Schmutz J."/>
            <person name="Leebens-Mack J."/>
            <person name="Osbourn A."/>
        </authorList>
    </citation>
    <scope>NUCLEOTIDE SEQUENCE [LARGE SCALE GENOMIC DNA]</scope>
    <source>
        <strain evidence="6">JIC</strain>
    </source>
</reference>
<evidence type="ECO:0000256" key="1">
    <source>
        <dbReference type="ARBA" id="ARBA00022737"/>
    </source>
</evidence>
<feature type="domain" description="RRM" evidence="5">
    <location>
        <begin position="7"/>
        <end position="84"/>
    </location>
</feature>
<feature type="compositionally biased region" description="Basic and acidic residues" evidence="4">
    <location>
        <begin position="377"/>
        <end position="391"/>
    </location>
</feature>
<dbReference type="PANTHER" id="PTHR48032:SF12">
    <property type="entry name" value="RRM DOMAIN-CONTAINING PROTEIN"/>
    <property type="match status" value="1"/>
</dbReference>
<protein>
    <recommendedName>
        <fullName evidence="5">RRM domain-containing protein</fullName>
    </recommendedName>
</protein>
<feature type="region of interest" description="Disordered" evidence="4">
    <location>
        <begin position="342"/>
        <end position="405"/>
    </location>
</feature>
<organism evidence="6 7">
    <name type="scientific">Saponaria officinalis</name>
    <name type="common">Common soapwort</name>
    <name type="synonym">Lychnis saponaria</name>
    <dbReference type="NCBI Taxonomy" id="3572"/>
    <lineage>
        <taxon>Eukaryota</taxon>
        <taxon>Viridiplantae</taxon>
        <taxon>Streptophyta</taxon>
        <taxon>Embryophyta</taxon>
        <taxon>Tracheophyta</taxon>
        <taxon>Spermatophyta</taxon>
        <taxon>Magnoliopsida</taxon>
        <taxon>eudicotyledons</taxon>
        <taxon>Gunneridae</taxon>
        <taxon>Pentapetalae</taxon>
        <taxon>Caryophyllales</taxon>
        <taxon>Caryophyllaceae</taxon>
        <taxon>Caryophylleae</taxon>
        <taxon>Saponaria</taxon>
    </lineage>
</organism>
<evidence type="ECO:0000256" key="2">
    <source>
        <dbReference type="ARBA" id="ARBA00022884"/>
    </source>
</evidence>